<dbReference type="EMBL" id="BPQM01000026">
    <property type="protein sequence ID" value="GJD77970.1"/>
    <property type="molecule type" value="Genomic_DNA"/>
</dbReference>
<evidence type="ECO:0000313" key="2">
    <source>
        <dbReference type="Proteomes" id="UP001055108"/>
    </source>
</evidence>
<proteinExistence type="predicted"/>
<evidence type="ECO:0000313" key="1">
    <source>
        <dbReference type="EMBL" id="GJD77970.1"/>
    </source>
</evidence>
<dbReference type="Proteomes" id="UP001055108">
    <property type="component" value="Unassembled WGS sequence"/>
</dbReference>
<accession>A0AA37M9V8</accession>
<name>A0AA37M9V8_9HYPH</name>
<reference evidence="1" key="2">
    <citation type="submission" date="2021-08" db="EMBL/GenBank/DDBJ databases">
        <authorList>
            <person name="Tani A."/>
            <person name="Ola A."/>
            <person name="Ogura Y."/>
            <person name="Katsura K."/>
            <person name="Hayashi T."/>
        </authorList>
    </citation>
    <scope>NUCLEOTIDE SEQUENCE</scope>
    <source>
        <strain evidence="1">NBRC 103626</strain>
    </source>
</reference>
<dbReference type="RefSeq" id="WP_238301701.1">
    <property type="nucleotide sequence ID" value="NZ_BPQM01000026.1"/>
</dbReference>
<dbReference type="AlphaFoldDB" id="A0AA37M9V8"/>
<keyword evidence="2" id="KW-1185">Reference proteome</keyword>
<reference evidence="1" key="1">
    <citation type="journal article" date="2016" name="Front. Microbiol.">
        <title>Genome Sequence of the Piezophilic, Mesophilic Sulfate-Reducing Bacterium Desulfovibrio indicus J2T.</title>
        <authorList>
            <person name="Cao J."/>
            <person name="Maignien L."/>
            <person name="Shao Z."/>
            <person name="Alain K."/>
            <person name="Jebbar M."/>
        </authorList>
    </citation>
    <scope>NUCLEOTIDE SEQUENCE</scope>
    <source>
        <strain evidence="1">NBRC 103626</strain>
    </source>
</reference>
<gene>
    <name evidence="1" type="ORF">NBEOAGPD_1182</name>
</gene>
<organism evidence="1 2">
    <name type="scientific">Methylobacterium gregans</name>
    <dbReference type="NCBI Taxonomy" id="374424"/>
    <lineage>
        <taxon>Bacteria</taxon>
        <taxon>Pseudomonadati</taxon>
        <taxon>Pseudomonadota</taxon>
        <taxon>Alphaproteobacteria</taxon>
        <taxon>Hyphomicrobiales</taxon>
        <taxon>Methylobacteriaceae</taxon>
        <taxon>Methylobacterium</taxon>
    </lineage>
</organism>
<sequence>MAAHLPRAAQPAVHAKLSQASGLLIRLQRSVTNPAAAGSPEHAARYAREFATKAEEIAQLLAGRVR</sequence>
<comment type="caution">
    <text evidence="1">The sequence shown here is derived from an EMBL/GenBank/DDBJ whole genome shotgun (WGS) entry which is preliminary data.</text>
</comment>
<protein>
    <submittedName>
        <fullName evidence="1">Uncharacterized protein</fullName>
    </submittedName>
</protein>